<protein>
    <submittedName>
        <fullName evidence="2">Uncharacterized protein</fullName>
    </submittedName>
</protein>
<keyword evidence="3" id="KW-1185">Reference proteome</keyword>
<dbReference type="KEGG" id="mbe:MBM_09804"/>
<dbReference type="AlphaFoldDB" id="K1W522"/>
<dbReference type="EMBL" id="JH921470">
    <property type="protein sequence ID" value="EKD12020.1"/>
    <property type="molecule type" value="Genomic_DNA"/>
</dbReference>
<sequence length="431" mass="48062">MWRIFALLRTTYLQRPRILRQEAYHVERGGQTHLFRVLLRLGGLAAMLISDVYSPVQRGWLYGVVVIDRAHWPRPSLPPKSRNEHKKKLFSRSPAAKKIAVSNGLSVETSSRLTSPPANTAATRAQPTKASSTYSRSWQSICVYVDDAQRSIFTVAALSGPRKGARRASCPTVDSQCRFLIELGLNCWIKPRHEPSSTQRERMMLSSFCFCESANPKLVEIARKAVSSPAMLPPVLTPGFPGAEKGHRGLNFDRVHFFSRTIHIPPVGEGSTQTLSTLVWTALFRICILGYCGMIPIRSIQEKIIAVEGLGAWKTDFTDYKQAPLSSDFQGHENGTNGNTGVPCRGGITSPTLLIRLVESARVDSVRSTFQDKDMHLIWRKSQEPIDEYSSIVPDYRAKTGSSTITSTNPESIWRRKLYANLGFSSTPVNQ</sequence>
<reference evidence="2 3" key="1">
    <citation type="journal article" date="2012" name="BMC Genomics">
        <title>Sequencing the genome of Marssonina brunnea reveals fungus-poplar co-evolution.</title>
        <authorList>
            <person name="Zhu S."/>
            <person name="Cao Y.-Z."/>
            <person name="Jiang C."/>
            <person name="Tan B.-Y."/>
            <person name="Wang Z."/>
            <person name="Feng S."/>
            <person name="Zhang L."/>
            <person name="Su X.-H."/>
            <person name="Brejova B."/>
            <person name="Vinar T."/>
            <person name="Xu M."/>
            <person name="Wang M.-X."/>
            <person name="Zhang S.-G."/>
            <person name="Huang M.-R."/>
            <person name="Wu R."/>
            <person name="Zhou Y."/>
        </authorList>
    </citation>
    <scope>NUCLEOTIDE SEQUENCE [LARGE SCALE GENOMIC DNA]</scope>
    <source>
        <strain evidence="2 3">MB_m1</strain>
    </source>
</reference>
<feature type="region of interest" description="Disordered" evidence="1">
    <location>
        <begin position="75"/>
        <end position="95"/>
    </location>
</feature>
<evidence type="ECO:0000256" key="1">
    <source>
        <dbReference type="SAM" id="MobiDB-lite"/>
    </source>
</evidence>
<proteinExistence type="predicted"/>
<evidence type="ECO:0000313" key="3">
    <source>
        <dbReference type="Proteomes" id="UP000006753"/>
    </source>
</evidence>
<accession>K1W522</accession>
<evidence type="ECO:0000313" key="2">
    <source>
        <dbReference type="EMBL" id="EKD12020.1"/>
    </source>
</evidence>
<name>K1W522_MARBU</name>
<gene>
    <name evidence="2" type="ORF">MBM_09804</name>
</gene>
<dbReference type="InParanoid" id="K1W522"/>
<feature type="region of interest" description="Disordered" evidence="1">
    <location>
        <begin position="107"/>
        <end position="129"/>
    </location>
</feature>
<dbReference type="Proteomes" id="UP000006753">
    <property type="component" value="Unassembled WGS sequence"/>
</dbReference>
<organism evidence="2 3">
    <name type="scientific">Marssonina brunnea f. sp. multigermtubi (strain MB_m1)</name>
    <name type="common">Marssonina leaf spot fungus</name>
    <dbReference type="NCBI Taxonomy" id="1072389"/>
    <lineage>
        <taxon>Eukaryota</taxon>
        <taxon>Fungi</taxon>
        <taxon>Dikarya</taxon>
        <taxon>Ascomycota</taxon>
        <taxon>Pezizomycotina</taxon>
        <taxon>Leotiomycetes</taxon>
        <taxon>Helotiales</taxon>
        <taxon>Drepanopezizaceae</taxon>
        <taxon>Drepanopeziza</taxon>
    </lineage>
</organism>
<dbReference type="HOGENOM" id="CLU_636272_0_0_1"/>